<dbReference type="Proteomes" id="UP000199300">
    <property type="component" value="Unassembled WGS sequence"/>
</dbReference>
<evidence type="ECO:0000256" key="1">
    <source>
        <dbReference type="ARBA" id="ARBA00004651"/>
    </source>
</evidence>
<feature type="transmembrane region" description="Helical" evidence="11">
    <location>
        <begin position="266"/>
        <end position="287"/>
    </location>
</feature>
<evidence type="ECO:0000256" key="2">
    <source>
        <dbReference type="ARBA" id="ARBA00007379"/>
    </source>
</evidence>
<sequence length="296" mass="33189">MRLRTVKRHFREGLKNSWRNSWMTLASIAAVTTTLILVGTFIALLMNINHIAQSIEEDVEIKVYIDLTATEESIDELGERISTITNVQNVTFSSRDDELQNLISSMGEQGSVWDTFMQDNPLLDAYVVEAINPQDTMEIAAEIEDFNGVDYVNYGQEVVEALFAFNNFARNIGLILIAALLFTAIFLISNTIKITIFARRKEIEIMKLVGATNWFIRWPFFVEGLLLGVLGSIIPIALLAAIYNFLIGSAAINQFDFIQILPFNPFIWQLGGLILLIGAGIGVWGSVMSVRKFLKV</sequence>
<comment type="function">
    <text evidence="10">Part of the ABC transporter FtsEX involved in asymmetric cellular division facilitating the initiation of sporulation.</text>
</comment>
<evidence type="ECO:0000313" key="15">
    <source>
        <dbReference type="Proteomes" id="UP000199300"/>
    </source>
</evidence>
<dbReference type="PANTHER" id="PTHR47755">
    <property type="entry name" value="CELL DIVISION PROTEIN FTSX"/>
    <property type="match status" value="1"/>
</dbReference>
<proteinExistence type="inferred from homology"/>
<accession>A0A1H8IPE3</accession>
<evidence type="ECO:0000256" key="9">
    <source>
        <dbReference type="ARBA" id="ARBA00023306"/>
    </source>
</evidence>
<keyword evidence="6 11" id="KW-0812">Transmembrane</keyword>
<evidence type="ECO:0000313" key="14">
    <source>
        <dbReference type="EMBL" id="SEN70201.1"/>
    </source>
</evidence>
<dbReference type="PIRSF" id="PIRSF003097">
    <property type="entry name" value="FtsX"/>
    <property type="match status" value="1"/>
</dbReference>
<comment type="similarity">
    <text evidence="2 10">Belongs to the ABC-4 integral membrane protein family. FtsX subfamily.</text>
</comment>
<keyword evidence="8 10" id="KW-0472">Membrane</keyword>
<feature type="transmembrane region" description="Helical" evidence="11">
    <location>
        <begin position="172"/>
        <end position="197"/>
    </location>
</feature>
<feature type="transmembrane region" description="Helical" evidence="11">
    <location>
        <begin position="21"/>
        <end position="46"/>
    </location>
</feature>
<dbReference type="GO" id="GO:0005886">
    <property type="term" value="C:plasma membrane"/>
    <property type="evidence" value="ECO:0007669"/>
    <property type="project" value="UniProtKB-SubCell"/>
</dbReference>
<evidence type="ECO:0000256" key="11">
    <source>
        <dbReference type="SAM" id="Phobius"/>
    </source>
</evidence>
<dbReference type="InterPro" id="IPR040690">
    <property type="entry name" value="FtsX_ECD"/>
</dbReference>
<evidence type="ECO:0000256" key="7">
    <source>
        <dbReference type="ARBA" id="ARBA00022989"/>
    </source>
</evidence>
<evidence type="ECO:0000256" key="8">
    <source>
        <dbReference type="ARBA" id="ARBA00023136"/>
    </source>
</evidence>
<dbReference type="NCBIfam" id="NF038347">
    <property type="entry name" value="FtsX_Gpos"/>
    <property type="match status" value="1"/>
</dbReference>
<gene>
    <name evidence="14" type="ORF">SAMN04488134_101675</name>
</gene>
<keyword evidence="15" id="KW-1185">Reference proteome</keyword>
<keyword evidence="9 10" id="KW-0131">Cell cycle</keyword>
<dbReference type="EMBL" id="FODJ01000001">
    <property type="protein sequence ID" value="SEN70201.1"/>
    <property type="molecule type" value="Genomic_DNA"/>
</dbReference>
<evidence type="ECO:0000256" key="10">
    <source>
        <dbReference type="PIRNR" id="PIRNR003097"/>
    </source>
</evidence>
<dbReference type="GO" id="GO:0051301">
    <property type="term" value="P:cell division"/>
    <property type="evidence" value="ECO:0007669"/>
    <property type="project" value="UniProtKB-KW"/>
</dbReference>
<evidence type="ECO:0000259" key="13">
    <source>
        <dbReference type="Pfam" id="PF18075"/>
    </source>
</evidence>
<dbReference type="Pfam" id="PF02687">
    <property type="entry name" value="FtsX"/>
    <property type="match status" value="1"/>
</dbReference>
<feature type="transmembrane region" description="Helical" evidence="11">
    <location>
        <begin position="218"/>
        <end position="246"/>
    </location>
</feature>
<dbReference type="PANTHER" id="PTHR47755:SF1">
    <property type="entry name" value="CELL DIVISION PROTEIN FTSX"/>
    <property type="match status" value="1"/>
</dbReference>
<keyword evidence="5 10" id="KW-0132">Cell division</keyword>
<evidence type="ECO:0000256" key="4">
    <source>
        <dbReference type="ARBA" id="ARBA00022475"/>
    </source>
</evidence>
<dbReference type="STRING" id="872970.SAMN04488134_101675"/>
<dbReference type="OrthoDB" id="9812531at2"/>
<name>A0A1H8IPE3_9BACI</name>
<feature type="domain" description="ABC3 transporter permease C-terminal" evidence="12">
    <location>
        <begin position="175"/>
        <end position="295"/>
    </location>
</feature>
<protein>
    <recommendedName>
        <fullName evidence="3 10">Cell division protein FtsX</fullName>
    </recommendedName>
</protein>
<dbReference type="InterPro" id="IPR058204">
    <property type="entry name" value="FtsX_firmicutes-type"/>
</dbReference>
<dbReference type="Pfam" id="PF18075">
    <property type="entry name" value="FtsX_ECD"/>
    <property type="match status" value="1"/>
</dbReference>
<keyword evidence="7 11" id="KW-1133">Transmembrane helix</keyword>
<comment type="subcellular location">
    <subcellularLocation>
        <location evidence="1">Cell membrane</location>
        <topology evidence="1">Multi-pass membrane protein</topology>
    </subcellularLocation>
</comment>
<dbReference type="AlphaFoldDB" id="A0A1H8IPE3"/>
<dbReference type="InterPro" id="IPR003838">
    <property type="entry name" value="ABC3_permease_C"/>
</dbReference>
<dbReference type="RefSeq" id="WP_091494795.1">
    <property type="nucleotide sequence ID" value="NZ_FODJ01000001.1"/>
</dbReference>
<organism evidence="14 15">
    <name type="scientific">Amphibacillus marinus</name>
    <dbReference type="NCBI Taxonomy" id="872970"/>
    <lineage>
        <taxon>Bacteria</taxon>
        <taxon>Bacillati</taxon>
        <taxon>Bacillota</taxon>
        <taxon>Bacilli</taxon>
        <taxon>Bacillales</taxon>
        <taxon>Bacillaceae</taxon>
        <taxon>Amphibacillus</taxon>
    </lineage>
</organism>
<evidence type="ECO:0000256" key="3">
    <source>
        <dbReference type="ARBA" id="ARBA00021907"/>
    </source>
</evidence>
<evidence type="ECO:0000259" key="12">
    <source>
        <dbReference type="Pfam" id="PF02687"/>
    </source>
</evidence>
<evidence type="ECO:0000256" key="5">
    <source>
        <dbReference type="ARBA" id="ARBA00022618"/>
    </source>
</evidence>
<dbReference type="InterPro" id="IPR004513">
    <property type="entry name" value="FtsX"/>
</dbReference>
<reference evidence="14 15" key="1">
    <citation type="submission" date="2016-10" db="EMBL/GenBank/DDBJ databases">
        <authorList>
            <person name="de Groot N.N."/>
        </authorList>
    </citation>
    <scope>NUCLEOTIDE SEQUENCE [LARGE SCALE GENOMIC DNA]</scope>
    <source>
        <strain evidence="14 15">CGMCC 1.10434</strain>
    </source>
</reference>
<dbReference type="Gene3D" id="3.30.70.3040">
    <property type="match status" value="1"/>
</dbReference>
<feature type="domain" description="FtsX extracellular" evidence="13">
    <location>
        <begin position="59"/>
        <end position="152"/>
    </location>
</feature>
<evidence type="ECO:0000256" key="6">
    <source>
        <dbReference type="ARBA" id="ARBA00022692"/>
    </source>
</evidence>
<keyword evidence="4 10" id="KW-1003">Cell membrane</keyword>